<dbReference type="InterPro" id="IPR029000">
    <property type="entry name" value="Cyclophilin-like_dom_sf"/>
</dbReference>
<dbReference type="Pfam" id="PF00160">
    <property type="entry name" value="Pro_isomerase"/>
    <property type="match status" value="1"/>
</dbReference>
<organism evidence="7 8">
    <name type="scientific">Temnothorax longispinosus</name>
    <dbReference type="NCBI Taxonomy" id="300112"/>
    <lineage>
        <taxon>Eukaryota</taxon>
        <taxon>Metazoa</taxon>
        <taxon>Ecdysozoa</taxon>
        <taxon>Arthropoda</taxon>
        <taxon>Hexapoda</taxon>
        <taxon>Insecta</taxon>
        <taxon>Pterygota</taxon>
        <taxon>Neoptera</taxon>
        <taxon>Endopterygota</taxon>
        <taxon>Hymenoptera</taxon>
        <taxon>Apocrita</taxon>
        <taxon>Aculeata</taxon>
        <taxon>Formicoidea</taxon>
        <taxon>Formicidae</taxon>
        <taxon>Myrmicinae</taxon>
        <taxon>Temnothorax</taxon>
    </lineage>
</organism>
<evidence type="ECO:0000256" key="4">
    <source>
        <dbReference type="ARBA" id="ARBA00023235"/>
    </source>
</evidence>
<dbReference type="SUPFAM" id="SSF50891">
    <property type="entry name" value="Cyclophilin-like"/>
    <property type="match status" value="1"/>
</dbReference>
<keyword evidence="3" id="KW-0697">Rotamase</keyword>
<dbReference type="GO" id="GO:0006457">
    <property type="term" value="P:protein folding"/>
    <property type="evidence" value="ECO:0007669"/>
    <property type="project" value="TreeGrafter"/>
</dbReference>
<dbReference type="GO" id="GO:0016018">
    <property type="term" value="F:cyclosporin A binding"/>
    <property type="evidence" value="ECO:0007669"/>
    <property type="project" value="TreeGrafter"/>
</dbReference>
<dbReference type="GO" id="GO:0005739">
    <property type="term" value="C:mitochondrion"/>
    <property type="evidence" value="ECO:0007669"/>
    <property type="project" value="TreeGrafter"/>
</dbReference>
<dbReference type="PRINTS" id="PR00153">
    <property type="entry name" value="CSAPPISMRASE"/>
</dbReference>
<evidence type="ECO:0000313" key="8">
    <source>
        <dbReference type="Proteomes" id="UP000310200"/>
    </source>
</evidence>
<feature type="compositionally biased region" description="Low complexity" evidence="5">
    <location>
        <begin position="208"/>
        <end position="221"/>
    </location>
</feature>
<dbReference type="STRING" id="300112.A0A4S2JAR3"/>
<feature type="compositionally biased region" description="Basic residues" evidence="5">
    <location>
        <begin position="527"/>
        <end position="538"/>
    </location>
</feature>
<dbReference type="EMBL" id="QBLH01003823">
    <property type="protein sequence ID" value="TGZ32492.1"/>
    <property type="molecule type" value="Genomic_DNA"/>
</dbReference>
<feature type="compositionally biased region" description="Basic and acidic residues" evidence="5">
    <location>
        <begin position="572"/>
        <end position="590"/>
    </location>
</feature>
<protein>
    <recommendedName>
        <fullName evidence="2">peptidylprolyl isomerase</fullName>
        <ecNumber evidence="2">5.2.1.8</ecNumber>
    </recommendedName>
</protein>
<feature type="region of interest" description="Disordered" evidence="5">
    <location>
        <begin position="391"/>
        <end position="429"/>
    </location>
</feature>
<feature type="compositionally biased region" description="Basic and acidic residues" evidence="5">
    <location>
        <begin position="516"/>
        <end position="526"/>
    </location>
</feature>
<feature type="compositionally biased region" description="Basic and acidic residues" evidence="5">
    <location>
        <begin position="391"/>
        <end position="414"/>
    </location>
</feature>
<dbReference type="Gene3D" id="2.40.100.10">
    <property type="entry name" value="Cyclophilin-like"/>
    <property type="match status" value="1"/>
</dbReference>
<proteinExistence type="predicted"/>
<evidence type="ECO:0000256" key="1">
    <source>
        <dbReference type="ARBA" id="ARBA00000971"/>
    </source>
</evidence>
<sequence>MLIARFLTLTDNPENPFAMVNVNARVFFDVEVGGLPMGRIVFELFSDTCPITCENFRALCTGERGLGKTTGKPLHYKGIVFHRVVKDFMIQGGDFSIGNGTGGESIYGGTFADENFIMKHNKPFLLSMANRGRDTNGSQFFITTQPAPHLDNVHVVFGEVVSGQEIVTHIEGLPVDRMSRPLQDAKVVNCGELILKIKSKVKKREAKQSSSAESESDSYSADKAKKKKKSKKSKKRAKSEDGEIRDSNEEDDGEPHPLVSVTKIDPDEIPEVPANKFLYRAGSTNNANQKEFRQHYGRDRVRSHRKTGRVFKGRGIFSSLTNEQMKAQRQILLIDLSCPFATTPLSTDAHFKINFQRYHTPSRSRSRSTTPPHWKQAQNRTIKLHEFQKIEKERMKKEEDFKQRETDRGKRFADNPDENDQVPDLDNNICPTELMENKENDQTDETAAIAKVAQDDSVKRNTEGNNVMQSKEEMKHNKNEKFRRDANRSYNDRNSRRDSKDRNRRRGRSRSRDRRRSRERDYDRRGSRDRRNRRNYSPRRRDSYRTNRPGRDNYRHYDKRNDRRRNNFNSHQDNDINSRHDKTKYKKNDNVSDTSQAKFKRRSRSSSSSSQHSKD</sequence>
<feature type="region of interest" description="Disordered" evidence="5">
    <location>
        <begin position="202"/>
        <end position="266"/>
    </location>
</feature>
<feature type="compositionally biased region" description="Basic and acidic residues" evidence="5">
    <location>
        <begin position="238"/>
        <end position="247"/>
    </location>
</feature>
<dbReference type="PROSITE" id="PS50072">
    <property type="entry name" value="CSA_PPIASE_2"/>
    <property type="match status" value="1"/>
</dbReference>
<dbReference type="InterPro" id="IPR002130">
    <property type="entry name" value="Cyclophilin-type_PPIase_dom"/>
</dbReference>
<comment type="caution">
    <text evidence="7">The sequence shown here is derived from an EMBL/GenBank/DDBJ whole genome shotgun (WGS) entry which is preliminary data.</text>
</comment>
<dbReference type="AlphaFoldDB" id="A0A4S2JAR3"/>
<keyword evidence="8" id="KW-1185">Reference proteome</keyword>
<reference evidence="7 8" key="1">
    <citation type="journal article" date="2019" name="Philos. Trans. R. Soc. Lond., B, Biol. Sci.">
        <title>Ant behaviour and brain gene expression of defending hosts depend on the ecological success of the intruding social parasite.</title>
        <authorList>
            <person name="Kaur R."/>
            <person name="Stoldt M."/>
            <person name="Jongepier E."/>
            <person name="Feldmeyer B."/>
            <person name="Menzel F."/>
            <person name="Bornberg-Bauer E."/>
            <person name="Foitzik S."/>
        </authorList>
    </citation>
    <scope>NUCLEOTIDE SEQUENCE [LARGE SCALE GENOMIC DNA]</scope>
    <source>
        <tissue evidence="7">Whole body</tissue>
    </source>
</reference>
<dbReference type="PANTHER" id="PTHR11071">
    <property type="entry name" value="PEPTIDYL-PROLYL CIS-TRANS ISOMERASE"/>
    <property type="match status" value="1"/>
</dbReference>
<feature type="compositionally biased region" description="Basic and acidic residues" evidence="5">
    <location>
        <begin position="470"/>
        <end position="501"/>
    </location>
</feature>
<comment type="catalytic activity">
    <reaction evidence="1">
        <text>[protein]-peptidylproline (omega=180) = [protein]-peptidylproline (omega=0)</text>
        <dbReference type="Rhea" id="RHEA:16237"/>
        <dbReference type="Rhea" id="RHEA-COMP:10747"/>
        <dbReference type="Rhea" id="RHEA-COMP:10748"/>
        <dbReference type="ChEBI" id="CHEBI:83833"/>
        <dbReference type="ChEBI" id="CHEBI:83834"/>
        <dbReference type="EC" id="5.2.1.8"/>
    </reaction>
</comment>
<evidence type="ECO:0000256" key="5">
    <source>
        <dbReference type="SAM" id="MobiDB-lite"/>
    </source>
</evidence>
<feature type="compositionally biased region" description="Basic residues" evidence="5">
    <location>
        <begin position="224"/>
        <end position="237"/>
    </location>
</feature>
<evidence type="ECO:0000259" key="6">
    <source>
        <dbReference type="PROSITE" id="PS50072"/>
    </source>
</evidence>
<name>A0A4S2JAR3_9HYME</name>
<accession>A0A4S2JAR3</accession>
<dbReference type="Proteomes" id="UP000310200">
    <property type="component" value="Unassembled WGS sequence"/>
</dbReference>
<feature type="compositionally biased region" description="Basic residues" evidence="5">
    <location>
        <begin position="502"/>
        <end position="515"/>
    </location>
</feature>
<feature type="region of interest" description="Disordered" evidence="5">
    <location>
        <begin position="360"/>
        <end position="379"/>
    </location>
</feature>
<evidence type="ECO:0000256" key="2">
    <source>
        <dbReference type="ARBA" id="ARBA00013194"/>
    </source>
</evidence>
<dbReference type="FunFam" id="2.40.100.10:FF:000005">
    <property type="entry name" value="Peptidyl-prolyl cis-trans isomerase G"/>
    <property type="match status" value="1"/>
</dbReference>
<feature type="compositionally biased region" description="Low complexity" evidence="5">
    <location>
        <begin position="605"/>
        <end position="615"/>
    </location>
</feature>
<dbReference type="EC" id="5.2.1.8" evidence="2"/>
<feature type="compositionally biased region" description="Basic and acidic residues" evidence="5">
    <location>
        <begin position="539"/>
        <end position="565"/>
    </location>
</feature>
<gene>
    <name evidence="7" type="ORF">DBV15_09798</name>
</gene>
<dbReference type="PANTHER" id="PTHR11071:SF565">
    <property type="entry name" value="MOCA-CYP, ISOFORM A"/>
    <property type="match status" value="1"/>
</dbReference>
<evidence type="ECO:0000313" key="7">
    <source>
        <dbReference type="EMBL" id="TGZ32492.1"/>
    </source>
</evidence>
<feature type="region of interest" description="Disordered" evidence="5">
    <location>
        <begin position="451"/>
        <end position="615"/>
    </location>
</feature>
<dbReference type="GO" id="GO:0003755">
    <property type="term" value="F:peptidyl-prolyl cis-trans isomerase activity"/>
    <property type="evidence" value="ECO:0007669"/>
    <property type="project" value="UniProtKB-KW"/>
</dbReference>
<feature type="domain" description="PPIase cyclophilin-type" evidence="6">
    <location>
        <begin position="27"/>
        <end position="192"/>
    </location>
</feature>
<keyword evidence="4" id="KW-0413">Isomerase</keyword>
<evidence type="ECO:0000256" key="3">
    <source>
        <dbReference type="ARBA" id="ARBA00023110"/>
    </source>
</evidence>
<feature type="compositionally biased region" description="Basic and acidic residues" evidence="5">
    <location>
        <begin position="453"/>
        <end position="462"/>
    </location>
</feature>